<organism evidence="6 7">
    <name type="scientific">Bradyrhizobium symbiodeficiens</name>
    <dbReference type="NCBI Taxonomy" id="1404367"/>
    <lineage>
        <taxon>Bacteria</taxon>
        <taxon>Pseudomonadati</taxon>
        <taxon>Pseudomonadota</taxon>
        <taxon>Alphaproteobacteria</taxon>
        <taxon>Hyphomicrobiales</taxon>
        <taxon>Nitrobacteraceae</taxon>
        <taxon>Bradyrhizobium</taxon>
    </lineage>
</organism>
<protein>
    <submittedName>
        <fullName evidence="6">TetR/AcrR family transcriptional regulator</fullName>
    </submittedName>
</protein>
<evidence type="ECO:0000256" key="4">
    <source>
        <dbReference type="PROSITE-ProRule" id="PRU00335"/>
    </source>
</evidence>
<dbReference type="EMBL" id="CP041090">
    <property type="protein sequence ID" value="QDF42378.2"/>
    <property type="molecule type" value="Genomic_DNA"/>
</dbReference>
<evidence type="ECO:0000256" key="3">
    <source>
        <dbReference type="ARBA" id="ARBA00023163"/>
    </source>
</evidence>
<keyword evidence="7" id="KW-1185">Reference proteome</keyword>
<accession>A0ABX5WI96</accession>
<dbReference type="Proteomes" id="UP000319298">
    <property type="component" value="Chromosome"/>
</dbReference>
<evidence type="ECO:0000313" key="7">
    <source>
        <dbReference type="Proteomes" id="UP000319298"/>
    </source>
</evidence>
<keyword evidence="3" id="KW-0804">Transcription</keyword>
<name>A0ABX5WI96_9BRAD</name>
<dbReference type="PANTHER" id="PTHR30055">
    <property type="entry name" value="HTH-TYPE TRANSCRIPTIONAL REGULATOR RUTR"/>
    <property type="match status" value="1"/>
</dbReference>
<dbReference type="PROSITE" id="PS50977">
    <property type="entry name" value="HTH_TETR_2"/>
    <property type="match status" value="1"/>
</dbReference>
<dbReference type="Pfam" id="PF00440">
    <property type="entry name" value="TetR_N"/>
    <property type="match status" value="1"/>
</dbReference>
<dbReference type="InterPro" id="IPR009057">
    <property type="entry name" value="Homeodomain-like_sf"/>
</dbReference>
<dbReference type="PROSITE" id="PS01081">
    <property type="entry name" value="HTH_TETR_1"/>
    <property type="match status" value="1"/>
</dbReference>
<dbReference type="Pfam" id="PF17932">
    <property type="entry name" value="TetR_C_24"/>
    <property type="match status" value="1"/>
</dbReference>
<dbReference type="RefSeq" id="WP_210243943.1">
    <property type="nucleotide sequence ID" value="NZ_CP041090.2"/>
</dbReference>
<keyword evidence="2 4" id="KW-0238">DNA-binding</keyword>
<evidence type="ECO:0000256" key="1">
    <source>
        <dbReference type="ARBA" id="ARBA00023015"/>
    </source>
</evidence>
<dbReference type="Gene3D" id="1.10.10.60">
    <property type="entry name" value="Homeodomain-like"/>
    <property type="match status" value="1"/>
</dbReference>
<evidence type="ECO:0000259" key="5">
    <source>
        <dbReference type="PROSITE" id="PS50977"/>
    </source>
</evidence>
<proteinExistence type="predicted"/>
<dbReference type="InterPro" id="IPR036271">
    <property type="entry name" value="Tet_transcr_reg_TetR-rel_C_sf"/>
</dbReference>
<reference evidence="6 7" key="2">
    <citation type="journal article" date="2020" name="Int. J. Syst. Evol. Microbiol.">
        <title>Description and complete genome sequences of Bradyrhizobium symbiodeficiens sp. nov., a non-symbiotic bacterium associated with legumes native to Canada.</title>
        <authorList>
            <person name="Bromfield E.S.P."/>
            <person name="Cloutier S."/>
            <person name="Nguyen H.D.T."/>
        </authorList>
    </citation>
    <scope>NUCLEOTIDE SEQUENCE [LARGE SCALE GENOMIC DNA]</scope>
    <source>
        <strain evidence="6 7">65S1MB</strain>
    </source>
</reference>
<dbReference type="InterPro" id="IPR001647">
    <property type="entry name" value="HTH_TetR"/>
</dbReference>
<evidence type="ECO:0000256" key="2">
    <source>
        <dbReference type="ARBA" id="ARBA00023125"/>
    </source>
</evidence>
<gene>
    <name evidence="6" type="ORF">FJN17_15240</name>
</gene>
<sequence length="247" mass="27007">MFPTKQDVHGIKRQEVLREAAASFNFKGYHATSMNEIAASLGVTKAALYHYFPNKNSLLAACFEQAMDVAFASLERGRKQGKNGRDRLVLTISGYVSQLIDELNCCVVLMEEHALEPDDRVKLVRQRDKFERALRALVKEGIEDGSVVPCDPKLAIFVILGAMNWVPKWFKPSGDWTPEQLTVALSQIFERALSSTPAAALPRDVGDVTVSAPVEPAKSNSPGKRVLTFAVAPGAAQTKKVKIGGKP</sequence>
<dbReference type="PANTHER" id="PTHR30055:SF234">
    <property type="entry name" value="HTH-TYPE TRANSCRIPTIONAL REGULATOR BETI"/>
    <property type="match status" value="1"/>
</dbReference>
<keyword evidence="1" id="KW-0805">Transcription regulation</keyword>
<dbReference type="Gene3D" id="1.10.357.10">
    <property type="entry name" value="Tetracycline Repressor, domain 2"/>
    <property type="match status" value="1"/>
</dbReference>
<evidence type="ECO:0000313" key="6">
    <source>
        <dbReference type="EMBL" id="QDF42378.2"/>
    </source>
</evidence>
<dbReference type="SUPFAM" id="SSF48498">
    <property type="entry name" value="Tetracyclin repressor-like, C-terminal domain"/>
    <property type="match status" value="1"/>
</dbReference>
<dbReference type="InterPro" id="IPR041490">
    <property type="entry name" value="KstR2_TetR_C"/>
</dbReference>
<feature type="DNA-binding region" description="H-T-H motif" evidence="4">
    <location>
        <begin position="33"/>
        <end position="52"/>
    </location>
</feature>
<dbReference type="InterPro" id="IPR023772">
    <property type="entry name" value="DNA-bd_HTH_TetR-type_CS"/>
</dbReference>
<dbReference type="SUPFAM" id="SSF46689">
    <property type="entry name" value="Homeodomain-like"/>
    <property type="match status" value="1"/>
</dbReference>
<reference evidence="7" key="1">
    <citation type="submission" date="2019-06" db="EMBL/GenBank/DDBJ databases">
        <title>Whole-Genome Sequence of Bradyrhizobium sp. 3 Strain 65S1MB.</title>
        <authorList>
            <person name="Bromfield E.S.P."/>
            <person name="Cloutier S."/>
            <person name="Nguyen H.D.T."/>
        </authorList>
    </citation>
    <scope>NUCLEOTIDE SEQUENCE [LARGE SCALE GENOMIC DNA]</scope>
    <source>
        <strain evidence="7">65S1MB</strain>
    </source>
</reference>
<dbReference type="InterPro" id="IPR050109">
    <property type="entry name" value="HTH-type_TetR-like_transc_reg"/>
</dbReference>
<feature type="domain" description="HTH tetR-type" evidence="5">
    <location>
        <begin position="10"/>
        <end position="70"/>
    </location>
</feature>
<dbReference type="PRINTS" id="PR00455">
    <property type="entry name" value="HTHTETR"/>
</dbReference>